<organism evidence="2 3">
    <name type="scientific">Pararge aegeria aegeria</name>
    <dbReference type="NCBI Taxonomy" id="348720"/>
    <lineage>
        <taxon>Eukaryota</taxon>
        <taxon>Metazoa</taxon>
        <taxon>Ecdysozoa</taxon>
        <taxon>Arthropoda</taxon>
        <taxon>Hexapoda</taxon>
        <taxon>Insecta</taxon>
        <taxon>Pterygota</taxon>
        <taxon>Neoptera</taxon>
        <taxon>Endopterygota</taxon>
        <taxon>Lepidoptera</taxon>
        <taxon>Glossata</taxon>
        <taxon>Ditrysia</taxon>
        <taxon>Papilionoidea</taxon>
        <taxon>Nymphalidae</taxon>
        <taxon>Satyrinae</taxon>
        <taxon>Satyrini</taxon>
        <taxon>Parargina</taxon>
        <taxon>Pararge</taxon>
    </lineage>
</organism>
<comment type="caution">
    <text evidence="2">The sequence shown here is derived from an EMBL/GenBank/DDBJ whole genome shotgun (WGS) entry which is preliminary data.</text>
</comment>
<name>A0A8S4S9S5_9NEOP</name>
<protein>
    <submittedName>
        <fullName evidence="2">Jg1345 protein</fullName>
    </submittedName>
</protein>
<dbReference type="Proteomes" id="UP000838756">
    <property type="component" value="Unassembled WGS sequence"/>
</dbReference>
<dbReference type="OrthoDB" id="2266637at2759"/>
<dbReference type="PANTHER" id="PTHR33939">
    <property type="entry name" value="PROTEIN CBG22215"/>
    <property type="match status" value="1"/>
</dbReference>
<evidence type="ECO:0000313" key="3">
    <source>
        <dbReference type="Proteomes" id="UP000838756"/>
    </source>
</evidence>
<gene>
    <name evidence="2" type="primary">jg1345</name>
    <name evidence="2" type="ORF">PAEG_LOCUS20605</name>
</gene>
<dbReference type="InterPro" id="IPR038717">
    <property type="entry name" value="Tc1-like_DDE_dom"/>
</dbReference>
<feature type="domain" description="Tc1-like transposase DDE" evidence="1">
    <location>
        <begin position="196"/>
        <end position="389"/>
    </location>
</feature>
<dbReference type="InterPro" id="IPR036397">
    <property type="entry name" value="RNaseH_sf"/>
</dbReference>
<dbReference type="GO" id="GO:0003676">
    <property type="term" value="F:nucleic acid binding"/>
    <property type="evidence" value="ECO:0007669"/>
    <property type="project" value="InterPro"/>
</dbReference>
<accession>A0A8S4S9S5</accession>
<dbReference type="PANTHER" id="PTHR33939:SF1">
    <property type="entry name" value="DUF4371 DOMAIN-CONTAINING PROTEIN"/>
    <property type="match status" value="1"/>
</dbReference>
<evidence type="ECO:0000313" key="2">
    <source>
        <dbReference type="EMBL" id="CAH2244690.1"/>
    </source>
</evidence>
<reference evidence="2" key="1">
    <citation type="submission" date="2022-03" db="EMBL/GenBank/DDBJ databases">
        <authorList>
            <person name="Lindestad O."/>
        </authorList>
    </citation>
    <scope>NUCLEOTIDE SEQUENCE</scope>
</reference>
<proteinExistence type="predicted"/>
<keyword evidence="3" id="KW-1185">Reference proteome</keyword>
<evidence type="ECO:0000259" key="1">
    <source>
        <dbReference type="Pfam" id="PF13358"/>
    </source>
</evidence>
<dbReference type="Pfam" id="PF13358">
    <property type="entry name" value="DDE_3"/>
    <property type="match status" value="1"/>
</dbReference>
<dbReference type="Gene3D" id="3.30.420.10">
    <property type="entry name" value="Ribonuclease H-like superfamily/Ribonuclease H"/>
    <property type="match status" value="1"/>
</dbReference>
<sequence>MSSSSRKKCLRSQTRETIAKVYEFLKIDARDILELVSDPVCSASPILISKLSEHLNSVRKRTAMAVGVSERTVTNILAEGKESDSKFKSPHKDRKKRLKKLELDNFNVDVIRSTIQNYHLEHRELPTLLKLKGIFQDKLNYDGSISTLRTALLKLGYKWRKTVDNRRVIIERHDIQKLRFSYLKNLLRYRQENRCIVYTDESYILTNHVQNKGWGNKDGPPLKRNLSKGQRIIIVHAGSEQGFVPNALLTYKANSVSGDYHSNMNAENYEKWLKERLVPNLPPNSVVVLDNASYHNVQNDRAPNSNSKKIEMQRWLTEKNIAFNQDMKKIELYDLIKKNKENYICYKIDDILQRYGIKVLRLPPYHPELNPIENVWGILKNYIASRNVDQNVTEIMKLINECLSQIDEGMWGNTCRHVQKKEEEYYRHFDMESEFIINLDESSESENSSFDFSSKRFAIIQMKTCLVKLLPHLRISPASTAARTQPFAVDLRTPMTLHPADSRVRISLL</sequence>
<dbReference type="EMBL" id="CAKXAJ010025840">
    <property type="protein sequence ID" value="CAH2244690.1"/>
    <property type="molecule type" value="Genomic_DNA"/>
</dbReference>
<dbReference type="AlphaFoldDB" id="A0A8S4S9S5"/>